<keyword evidence="1" id="KW-1133">Transmembrane helix</keyword>
<evidence type="ECO:0000256" key="1">
    <source>
        <dbReference type="SAM" id="Phobius"/>
    </source>
</evidence>
<accession>A0A645D127</accession>
<sequence length="164" mass="16997">MNTVLVENRLVPGVAQFEPPPGWRLAETNEWVAVFVRDSPLPWPDSRLSVADGVSVAAASSSDTSEILRVSTGSSGGSLTFARLAWPGYTATVNGEETPIITNSAGLLRVDLPAELSDAVVSIEFTAPGYGVAVPVLLMAILAAAAQGLVVARGAKPRRAAADD</sequence>
<keyword evidence="1" id="KW-0812">Transmembrane</keyword>
<gene>
    <name evidence="2" type="ORF">SDC9_129941</name>
</gene>
<name>A0A645D127_9ZZZZ</name>
<proteinExistence type="predicted"/>
<keyword evidence="1" id="KW-0472">Membrane</keyword>
<reference evidence="2" key="1">
    <citation type="submission" date="2019-08" db="EMBL/GenBank/DDBJ databases">
        <authorList>
            <person name="Kucharzyk K."/>
            <person name="Murdoch R.W."/>
            <person name="Higgins S."/>
            <person name="Loffler F."/>
        </authorList>
    </citation>
    <scope>NUCLEOTIDE SEQUENCE</scope>
</reference>
<organism evidence="2">
    <name type="scientific">bioreactor metagenome</name>
    <dbReference type="NCBI Taxonomy" id="1076179"/>
    <lineage>
        <taxon>unclassified sequences</taxon>
        <taxon>metagenomes</taxon>
        <taxon>ecological metagenomes</taxon>
    </lineage>
</organism>
<dbReference type="AlphaFoldDB" id="A0A645D127"/>
<protein>
    <submittedName>
        <fullName evidence="2">Uncharacterized protein</fullName>
    </submittedName>
</protein>
<comment type="caution">
    <text evidence="2">The sequence shown here is derived from an EMBL/GenBank/DDBJ whole genome shotgun (WGS) entry which is preliminary data.</text>
</comment>
<dbReference type="EMBL" id="VSSQ01031824">
    <property type="protein sequence ID" value="MPM82879.1"/>
    <property type="molecule type" value="Genomic_DNA"/>
</dbReference>
<feature type="transmembrane region" description="Helical" evidence="1">
    <location>
        <begin position="130"/>
        <end position="152"/>
    </location>
</feature>
<evidence type="ECO:0000313" key="2">
    <source>
        <dbReference type="EMBL" id="MPM82879.1"/>
    </source>
</evidence>